<dbReference type="AlphaFoldDB" id="A0AAP0R087"/>
<name>A0AAP0R087_9ROSI</name>
<organism evidence="1 2">
    <name type="scientific">Citrus x changshan-huyou</name>
    <dbReference type="NCBI Taxonomy" id="2935761"/>
    <lineage>
        <taxon>Eukaryota</taxon>
        <taxon>Viridiplantae</taxon>
        <taxon>Streptophyta</taxon>
        <taxon>Embryophyta</taxon>
        <taxon>Tracheophyta</taxon>
        <taxon>Spermatophyta</taxon>
        <taxon>Magnoliopsida</taxon>
        <taxon>eudicotyledons</taxon>
        <taxon>Gunneridae</taxon>
        <taxon>Pentapetalae</taxon>
        <taxon>rosids</taxon>
        <taxon>malvids</taxon>
        <taxon>Sapindales</taxon>
        <taxon>Rutaceae</taxon>
        <taxon>Aurantioideae</taxon>
        <taxon>Citrus</taxon>
    </lineage>
</organism>
<dbReference type="Proteomes" id="UP001428341">
    <property type="component" value="Unassembled WGS sequence"/>
</dbReference>
<accession>A0AAP0R087</accession>
<gene>
    <name evidence="1" type="ORF">WN944_022112</name>
</gene>
<protein>
    <submittedName>
        <fullName evidence="1">Uncharacterized protein</fullName>
    </submittedName>
</protein>
<dbReference type="EMBL" id="JBCGBO010000001">
    <property type="protein sequence ID" value="KAK9229155.1"/>
    <property type="molecule type" value="Genomic_DNA"/>
</dbReference>
<evidence type="ECO:0000313" key="1">
    <source>
        <dbReference type="EMBL" id="KAK9229155.1"/>
    </source>
</evidence>
<evidence type="ECO:0000313" key="2">
    <source>
        <dbReference type="Proteomes" id="UP001428341"/>
    </source>
</evidence>
<sequence>MANSRMARFFMEVAPPQFVSVMRHRTPKMVDTISEEEKDVSGSDALASTRRSFSSCSSASSARASVACDSKYFLQGVQIQQNFSIFEN</sequence>
<proteinExistence type="predicted"/>
<comment type="caution">
    <text evidence="1">The sequence shown here is derived from an EMBL/GenBank/DDBJ whole genome shotgun (WGS) entry which is preliminary data.</text>
</comment>
<reference evidence="1 2" key="1">
    <citation type="submission" date="2024-05" db="EMBL/GenBank/DDBJ databases">
        <title>Haplotype-resolved chromosome-level genome assembly of Huyou (Citrus changshanensis).</title>
        <authorList>
            <person name="Miao C."/>
            <person name="Chen W."/>
            <person name="Wu Y."/>
            <person name="Wang L."/>
            <person name="Zhao S."/>
            <person name="Grierson D."/>
            <person name="Xu C."/>
            <person name="Chen K."/>
        </authorList>
    </citation>
    <scope>NUCLEOTIDE SEQUENCE [LARGE SCALE GENOMIC DNA]</scope>
    <source>
        <strain evidence="1">01-14</strain>
        <tissue evidence="1">Leaf</tissue>
    </source>
</reference>
<keyword evidence="2" id="KW-1185">Reference proteome</keyword>
<dbReference type="PANTHER" id="PTHR35101">
    <property type="entry name" value="OS02G0162600 PROTEIN"/>
    <property type="match status" value="1"/>
</dbReference>
<dbReference type="PANTHER" id="PTHR35101:SF12">
    <property type="entry name" value="OS02G0162600 PROTEIN"/>
    <property type="match status" value="1"/>
</dbReference>